<sequence>MPKKRLLKLNIQFQKLERMVELQMLQSFSRRAIELLVNVNLPKLKLQISINEPKTTTVSLQMFYGSLVVLQIPQKTAKLQLISMSLPVRSTLPTPRSSPLLSGSDSRKEQGKKSSSRYSILGGQSHLTVTACPNPQVLLFRAQDNKKINCHLREVENLKEKLNSWPKSPHNRPSIFKQQQRKERQENYFLEEAACIADQLIRFHAEDTRYSRKRFNNTSLNCREWYGERCHLIAAMLPPEVAVKFKIIACY</sequence>
<accession>Q8GMR0</accession>
<feature type="compositionally biased region" description="Polar residues" evidence="1">
    <location>
        <begin position="91"/>
        <end position="104"/>
    </location>
</feature>
<dbReference type="AlphaFoldDB" id="Q8GMR0"/>
<feature type="region of interest" description="Disordered" evidence="1">
    <location>
        <begin position="91"/>
        <end position="117"/>
    </location>
</feature>
<dbReference type="EMBL" id="X04616">
    <property type="protein sequence ID" value="CAD55638.1"/>
    <property type="molecule type" value="Genomic_DNA"/>
</dbReference>
<reference evidence="2" key="1">
    <citation type="submission" date="2002-07" db="EMBL/GenBank/DDBJ databases">
        <title>Synechococcus elongatus PCC 7942 cosmid 3E9.</title>
        <authorList>
            <person name="Holtman C.K."/>
            <person name="Sandoval P."/>
            <person name="Chen Y."/>
            <person name="Socias T."/>
            <person name="Mohler B.J."/>
            <person name="McMurtry S."/>
            <person name="Gonzalez A."/>
            <person name="Salinas I."/>
            <person name="Golden S.S."/>
            <person name="Youderian P."/>
        </authorList>
    </citation>
    <scope>NUCLEOTIDE SEQUENCE</scope>
</reference>
<gene>
    <name evidence="2" type="primary">sel0032</name>
</gene>
<proteinExistence type="predicted"/>
<protein>
    <submittedName>
        <fullName evidence="2">Uncharacterized protein</fullName>
    </submittedName>
</protein>
<organism evidence="2">
    <name type="scientific">Synechococcus elongatus (strain ATCC 33912 / PCC 7942 / FACHB-805)</name>
    <name type="common">Anacystis nidulans R2</name>
    <dbReference type="NCBI Taxonomy" id="1140"/>
    <lineage>
        <taxon>Bacteria</taxon>
        <taxon>Bacillati</taxon>
        <taxon>Cyanobacteriota</taxon>
        <taxon>Cyanophyceae</taxon>
        <taxon>Synechococcales</taxon>
        <taxon>Synechococcaceae</taxon>
        <taxon>Synechococcus</taxon>
    </lineage>
</organism>
<evidence type="ECO:0000313" key="2">
    <source>
        <dbReference type="EMBL" id="CAD55638.1"/>
    </source>
</evidence>
<evidence type="ECO:0000256" key="1">
    <source>
        <dbReference type="SAM" id="MobiDB-lite"/>
    </source>
</evidence>
<name>Q8GMR0_SYNE7</name>